<gene>
    <name evidence="1" type="ORF">SAMN05421785_10380</name>
</gene>
<evidence type="ECO:0008006" key="3">
    <source>
        <dbReference type="Google" id="ProtNLM"/>
    </source>
</evidence>
<evidence type="ECO:0000313" key="1">
    <source>
        <dbReference type="EMBL" id="SIS83204.1"/>
    </source>
</evidence>
<evidence type="ECO:0000313" key="2">
    <source>
        <dbReference type="Proteomes" id="UP000185781"/>
    </source>
</evidence>
<accession>A0A1N7MAT0</accession>
<proteinExistence type="predicted"/>
<dbReference type="RefSeq" id="WP_076391095.1">
    <property type="nucleotide sequence ID" value="NZ_FTOV01000003.1"/>
</dbReference>
<protein>
    <recommendedName>
        <fullName evidence="3">Immunity protein 8</fullName>
    </recommendedName>
</protein>
<sequence length="108" mass="13078">MKDCQFELYNLKTDHLNIIITFSIEDKIVIYGCEIGDVVRKITGNFDYEYYLTINRLNLIQLKLMKGLKSFEELKEFFIKNFSGENCIEEVKKFCFQNFIRYEFSVWR</sequence>
<dbReference type="OrthoDB" id="765606at2"/>
<organism evidence="1 2">
    <name type="scientific">Chryseobacterium gambrini</name>
    <dbReference type="NCBI Taxonomy" id="373672"/>
    <lineage>
        <taxon>Bacteria</taxon>
        <taxon>Pseudomonadati</taxon>
        <taxon>Bacteroidota</taxon>
        <taxon>Flavobacteriia</taxon>
        <taxon>Flavobacteriales</taxon>
        <taxon>Weeksellaceae</taxon>
        <taxon>Chryseobacterium group</taxon>
        <taxon>Chryseobacterium</taxon>
    </lineage>
</organism>
<dbReference type="EMBL" id="FTOV01000003">
    <property type="protein sequence ID" value="SIS83204.1"/>
    <property type="molecule type" value="Genomic_DNA"/>
</dbReference>
<dbReference type="STRING" id="373672.SAMN05421785_10380"/>
<reference evidence="1 2" key="1">
    <citation type="submission" date="2017-01" db="EMBL/GenBank/DDBJ databases">
        <authorList>
            <person name="Mah S.A."/>
            <person name="Swanson W.J."/>
            <person name="Moy G.W."/>
            <person name="Vacquier V.D."/>
        </authorList>
    </citation>
    <scope>NUCLEOTIDE SEQUENCE [LARGE SCALE GENOMIC DNA]</scope>
    <source>
        <strain evidence="1 2">DSM 18014</strain>
    </source>
</reference>
<name>A0A1N7MAT0_9FLAO</name>
<dbReference type="Proteomes" id="UP000185781">
    <property type="component" value="Unassembled WGS sequence"/>
</dbReference>
<dbReference type="AlphaFoldDB" id="A0A1N7MAT0"/>